<name>A0ABR0G4V3_9PEZI</name>
<protein>
    <submittedName>
        <fullName evidence="2">Uncharacterized protein</fullName>
    </submittedName>
</protein>
<evidence type="ECO:0000313" key="2">
    <source>
        <dbReference type="EMBL" id="KAK4650751.1"/>
    </source>
</evidence>
<accession>A0ABR0G4V3</accession>
<dbReference type="Proteomes" id="UP001323405">
    <property type="component" value="Unassembled WGS sequence"/>
</dbReference>
<evidence type="ECO:0000256" key="1">
    <source>
        <dbReference type="SAM" id="MobiDB-lite"/>
    </source>
</evidence>
<feature type="region of interest" description="Disordered" evidence="1">
    <location>
        <begin position="94"/>
        <end position="115"/>
    </location>
</feature>
<dbReference type="RefSeq" id="XP_062739726.1">
    <property type="nucleotide sequence ID" value="XM_062893877.1"/>
</dbReference>
<reference evidence="2 3" key="1">
    <citation type="journal article" date="2023" name="bioRxiv">
        <title>High-quality genome assemblies of four members of thePodospora anserinaspecies complex.</title>
        <authorList>
            <person name="Ament-Velasquez S.L."/>
            <person name="Vogan A.A."/>
            <person name="Wallerman O."/>
            <person name="Hartmann F."/>
            <person name="Gautier V."/>
            <person name="Silar P."/>
            <person name="Giraud T."/>
            <person name="Johannesson H."/>
        </authorList>
    </citation>
    <scope>NUCLEOTIDE SEQUENCE [LARGE SCALE GENOMIC DNA]</scope>
    <source>
        <strain evidence="2 3">CBS 415.72m</strain>
    </source>
</reference>
<dbReference type="GeneID" id="87913784"/>
<keyword evidence="3" id="KW-1185">Reference proteome</keyword>
<dbReference type="EMBL" id="JAFFHA010000009">
    <property type="protein sequence ID" value="KAK4650751.1"/>
    <property type="molecule type" value="Genomic_DNA"/>
</dbReference>
<proteinExistence type="predicted"/>
<organism evidence="2 3">
    <name type="scientific">Podospora pseudocomata</name>
    <dbReference type="NCBI Taxonomy" id="2093779"/>
    <lineage>
        <taxon>Eukaryota</taxon>
        <taxon>Fungi</taxon>
        <taxon>Dikarya</taxon>
        <taxon>Ascomycota</taxon>
        <taxon>Pezizomycotina</taxon>
        <taxon>Sordariomycetes</taxon>
        <taxon>Sordariomycetidae</taxon>
        <taxon>Sordariales</taxon>
        <taxon>Podosporaceae</taxon>
        <taxon>Podospora</taxon>
    </lineage>
</organism>
<sequence length="115" mass="12503">MERHKIGKVTPTRRLPTSSARVCGTLFPSTNTLCGLELSSRKKQGKLGITGVSATRQDTAVINGDESRRFGPSWSRLSGRDGTRCLLGAWSTEPCSEPRNITRLPAHPCHSPQTS</sequence>
<evidence type="ECO:0000313" key="3">
    <source>
        <dbReference type="Proteomes" id="UP001323405"/>
    </source>
</evidence>
<comment type="caution">
    <text evidence="2">The sequence shown here is derived from an EMBL/GenBank/DDBJ whole genome shotgun (WGS) entry which is preliminary data.</text>
</comment>
<gene>
    <name evidence="2" type="ORF">QC762_710316</name>
</gene>